<dbReference type="GeneTree" id="ENSGT00390000016565"/>
<feature type="compositionally biased region" description="Basic and acidic residues" evidence="1">
    <location>
        <begin position="166"/>
        <end position="177"/>
    </location>
</feature>
<protein>
    <submittedName>
        <fullName evidence="2">Uncharacterized protein</fullName>
    </submittedName>
</protein>
<feature type="region of interest" description="Disordered" evidence="1">
    <location>
        <begin position="98"/>
        <end position="117"/>
    </location>
</feature>
<dbReference type="GO" id="GO:0030054">
    <property type="term" value="C:cell junction"/>
    <property type="evidence" value="ECO:0007669"/>
    <property type="project" value="TreeGrafter"/>
</dbReference>
<reference evidence="2" key="2">
    <citation type="submission" date="2025-09" db="UniProtKB">
        <authorList>
            <consortium name="Ensembl"/>
        </authorList>
    </citation>
    <scope>IDENTIFICATION</scope>
</reference>
<sequence>MPVPHLLSGLGGLLVPNGHRSPSRQCSASTSSRTHPNSTGENNALTSGSSTIRTQCCSHLSKTWAACKVALCHLMSCGYHSQKDTEIYHPWPVEIPDAGVHNDHPKGSPTSWSADERNQKVGLDNSFTYTDLKLMGVPVFSKANATTIDMETPTGPPTAQPAPQNSREESFSRKASDPDLSQLNVSMSNAEIDGLIWQKLIELFSFHQIDELARCTSETVFLKKSSQIMELINNLTQDFQLEELDAECRLVQGIIRISTRKDQAHPSNIRMGGQQHNSRYDGMESGITLMHVSELATQDELEVQISEERKSDIMRTKTSSEKLPKCPAVQWFHSTGLFRRIP</sequence>
<evidence type="ECO:0000313" key="3">
    <source>
        <dbReference type="Proteomes" id="UP000694569"/>
    </source>
</evidence>
<reference evidence="2" key="1">
    <citation type="submission" date="2025-08" db="UniProtKB">
        <authorList>
            <consortium name="Ensembl"/>
        </authorList>
    </citation>
    <scope>IDENTIFICATION</scope>
</reference>
<feature type="region of interest" description="Disordered" evidence="1">
    <location>
        <begin position="12"/>
        <end position="49"/>
    </location>
</feature>
<proteinExistence type="predicted"/>
<dbReference type="AlphaFoldDB" id="A0A8C5MIJ6"/>
<dbReference type="PANTHER" id="PTHR35085">
    <property type="entry name" value="KERATINOCYTE DIFFERENTIATION FACTOR 1"/>
    <property type="match status" value="1"/>
</dbReference>
<feature type="region of interest" description="Disordered" evidence="1">
    <location>
        <begin position="148"/>
        <end position="179"/>
    </location>
</feature>
<keyword evidence="3" id="KW-1185">Reference proteome</keyword>
<dbReference type="InterPro" id="IPR028003">
    <property type="entry name" value="KDF1"/>
</dbReference>
<dbReference type="GO" id="GO:0010482">
    <property type="term" value="P:regulation of epidermal cell division"/>
    <property type="evidence" value="ECO:0007669"/>
    <property type="project" value="TreeGrafter"/>
</dbReference>
<dbReference type="Ensembl" id="ENSLLET00000012942.1">
    <property type="protein sequence ID" value="ENSLLEP00000012455.1"/>
    <property type="gene ID" value="ENSLLEG00000007903.1"/>
</dbReference>
<dbReference type="GO" id="GO:0003334">
    <property type="term" value="P:keratinocyte development"/>
    <property type="evidence" value="ECO:0007669"/>
    <property type="project" value="InterPro"/>
</dbReference>
<organism evidence="2 3">
    <name type="scientific">Leptobrachium leishanense</name>
    <name type="common">Leishan spiny toad</name>
    <dbReference type="NCBI Taxonomy" id="445787"/>
    <lineage>
        <taxon>Eukaryota</taxon>
        <taxon>Metazoa</taxon>
        <taxon>Chordata</taxon>
        <taxon>Craniata</taxon>
        <taxon>Vertebrata</taxon>
        <taxon>Euteleostomi</taxon>
        <taxon>Amphibia</taxon>
        <taxon>Batrachia</taxon>
        <taxon>Anura</taxon>
        <taxon>Pelobatoidea</taxon>
        <taxon>Megophryidae</taxon>
        <taxon>Leptobrachium</taxon>
    </lineage>
</organism>
<dbReference type="Pfam" id="PF15551">
    <property type="entry name" value="DUF4656"/>
    <property type="match status" value="1"/>
</dbReference>
<dbReference type="Proteomes" id="UP000694569">
    <property type="component" value="Unplaced"/>
</dbReference>
<accession>A0A8C5MIJ6</accession>
<dbReference type="PANTHER" id="PTHR35085:SF1">
    <property type="entry name" value="KERATINOCYTE DIFFERENTIATION FACTOR 1"/>
    <property type="match status" value="1"/>
</dbReference>
<name>A0A8C5MIJ6_9ANUR</name>
<dbReference type="OrthoDB" id="8640515at2759"/>
<evidence type="ECO:0000256" key="1">
    <source>
        <dbReference type="SAM" id="MobiDB-lite"/>
    </source>
</evidence>
<evidence type="ECO:0000313" key="2">
    <source>
        <dbReference type="Ensembl" id="ENSLLEP00000012455.1"/>
    </source>
</evidence>
<feature type="compositionally biased region" description="Polar residues" evidence="1">
    <location>
        <begin position="23"/>
        <end position="49"/>
    </location>
</feature>